<dbReference type="EMBL" id="CAXDID020000021">
    <property type="protein sequence ID" value="CAL5987541.1"/>
    <property type="molecule type" value="Genomic_DNA"/>
</dbReference>
<reference evidence="1 2" key="1">
    <citation type="submission" date="2024-07" db="EMBL/GenBank/DDBJ databases">
        <authorList>
            <person name="Akdeniz Z."/>
        </authorList>
    </citation>
    <scope>NUCLEOTIDE SEQUENCE [LARGE SCALE GENOMIC DNA]</scope>
</reference>
<name>A0ABP1HEG0_9EUKA</name>
<evidence type="ECO:0000313" key="2">
    <source>
        <dbReference type="Proteomes" id="UP001642409"/>
    </source>
</evidence>
<evidence type="ECO:0000313" key="1">
    <source>
        <dbReference type="EMBL" id="CAL5987541.1"/>
    </source>
</evidence>
<proteinExistence type="predicted"/>
<sequence length="391" mass="45479">MNFRDSVQPLEVKYKQCHEDIIQYFKKESSANDQLLKLTTSIDKLKQNNFFSSQFEQFKLKLLEIVDVHAQQKDLVVQIAQQFDLMNDFREYSKAHAHAALSKNGEQFLYDNAQILTGNMQKSLSNSLLLYSTLLQQRADKYAQISQQLKTQAIILDAQDSSLHCDPFFTSESIQRQPQFKTLLKGTEPIQVSEPIYQRQIQFIDSQEDTSSPTNQQKQQIRQKQINQLNIPLNGEQIKTNSSQIKANQTSPIENELNQKGFQKSPQFLWKQNMYAHSTIGLNYARIIPNNSQNNTLNENSFNQTQDSKKQPNTKTEHIFNKNQSNIENLKDLIQKQSVPSSNYDKYKYLLDQEYQEPSNLLEENKIITQNIHKSAEELRSLLQSYQNVIE</sequence>
<keyword evidence="2" id="KW-1185">Reference proteome</keyword>
<protein>
    <submittedName>
        <fullName evidence="1">Hypothetical_protein</fullName>
    </submittedName>
</protein>
<gene>
    <name evidence="1" type="ORF">HINF_LOCUS9944</name>
</gene>
<accession>A0ABP1HEG0</accession>
<organism evidence="1 2">
    <name type="scientific">Hexamita inflata</name>
    <dbReference type="NCBI Taxonomy" id="28002"/>
    <lineage>
        <taxon>Eukaryota</taxon>
        <taxon>Metamonada</taxon>
        <taxon>Diplomonadida</taxon>
        <taxon>Hexamitidae</taxon>
        <taxon>Hexamitinae</taxon>
        <taxon>Hexamita</taxon>
    </lineage>
</organism>
<comment type="caution">
    <text evidence="1">The sequence shown here is derived from an EMBL/GenBank/DDBJ whole genome shotgun (WGS) entry which is preliminary data.</text>
</comment>
<dbReference type="Proteomes" id="UP001642409">
    <property type="component" value="Unassembled WGS sequence"/>
</dbReference>